<feature type="transmembrane region" description="Helical" evidence="1">
    <location>
        <begin position="44"/>
        <end position="63"/>
    </location>
</feature>
<keyword evidence="1" id="KW-0472">Membrane</keyword>
<keyword evidence="1" id="KW-1133">Transmembrane helix</keyword>
<feature type="transmembrane region" description="Helical" evidence="1">
    <location>
        <begin position="638"/>
        <end position="660"/>
    </location>
</feature>
<feature type="transmembrane region" description="Helical" evidence="1">
    <location>
        <begin position="97"/>
        <end position="115"/>
    </location>
</feature>
<name>A0ABT6F3G4_9SYNE</name>
<keyword evidence="1" id="KW-0812">Transmembrane</keyword>
<keyword evidence="4" id="KW-1185">Reference proteome</keyword>
<accession>A0ABT6F3G4</accession>
<dbReference type="Pfam" id="PF11992">
    <property type="entry name" value="TgpA_N"/>
    <property type="match status" value="1"/>
</dbReference>
<gene>
    <name evidence="3" type="ORF">L3556_15465</name>
</gene>
<reference evidence="3" key="1">
    <citation type="journal article" date="2022" name="Genome Biol. Evol.">
        <title>A New Gene Family Diagnostic for Intracellular Biomineralization of Amorphous Ca Carbonates by Cyanobacteria.</title>
        <authorList>
            <person name="Benzerara K."/>
            <person name="Duprat E."/>
            <person name="Bitard-Feildel T."/>
            <person name="Caumes G."/>
            <person name="Cassier-Chauvat C."/>
            <person name="Chauvat F."/>
            <person name="Dezi M."/>
            <person name="Diop S.I."/>
            <person name="Gaschignard G."/>
            <person name="Gorgen S."/>
            <person name="Gugger M."/>
            <person name="Lopez-Garcia P."/>
            <person name="Millet M."/>
            <person name="Skouri-Panet F."/>
            <person name="Moreira D."/>
            <person name="Callebaut I."/>
        </authorList>
    </citation>
    <scope>NUCLEOTIDE SEQUENCE</scope>
    <source>
        <strain evidence="3">G9</strain>
    </source>
</reference>
<comment type="caution">
    <text evidence="3">The sequence shown here is derived from an EMBL/GenBank/DDBJ whole genome shotgun (WGS) entry which is preliminary data.</text>
</comment>
<reference evidence="3" key="2">
    <citation type="submission" date="2022-01" db="EMBL/GenBank/DDBJ databases">
        <authorList>
            <person name="Zivanovic Y."/>
            <person name="Moreira D."/>
            <person name="Lopez-Garcia P."/>
        </authorList>
    </citation>
    <scope>NUCLEOTIDE SEQUENCE</scope>
    <source>
        <strain evidence="3">G9</strain>
    </source>
</reference>
<evidence type="ECO:0000256" key="1">
    <source>
        <dbReference type="SAM" id="Phobius"/>
    </source>
</evidence>
<dbReference type="Pfam" id="PF01841">
    <property type="entry name" value="Transglut_core"/>
    <property type="match status" value="1"/>
</dbReference>
<dbReference type="InterPro" id="IPR025403">
    <property type="entry name" value="TgpA-like_C"/>
</dbReference>
<feature type="transmembrane region" description="Helical" evidence="1">
    <location>
        <begin position="145"/>
        <end position="163"/>
    </location>
</feature>
<dbReference type="InterPro" id="IPR002931">
    <property type="entry name" value="Transglutaminase-like"/>
</dbReference>
<evidence type="ECO:0000313" key="4">
    <source>
        <dbReference type="Proteomes" id="UP001154265"/>
    </source>
</evidence>
<feature type="domain" description="Transglutaminase-like" evidence="2">
    <location>
        <begin position="505"/>
        <end position="576"/>
    </location>
</feature>
<dbReference type="SUPFAM" id="SSF54001">
    <property type="entry name" value="Cysteine proteinases"/>
    <property type="match status" value="1"/>
</dbReference>
<feature type="transmembrane region" description="Helical" evidence="1">
    <location>
        <begin position="209"/>
        <end position="227"/>
    </location>
</feature>
<dbReference type="PANTHER" id="PTHR42736:SF1">
    <property type="entry name" value="PROTEIN-GLUTAMINE GAMMA-GLUTAMYLTRANSFERASE"/>
    <property type="match status" value="1"/>
</dbReference>
<dbReference type="InterPro" id="IPR021878">
    <property type="entry name" value="TgpA_N"/>
</dbReference>
<feature type="transmembrane region" description="Helical" evidence="1">
    <location>
        <begin position="69"/>
        <end position="85"/>
    </location>
</feature>
<evidence type="ECO:0000259" key="2">
    <source>
        <dbReference type="SMART" id="SM00460"/>
    </source>
</evidence>
<dbReference type="Proteomes" id="UP001154265">
    <property type="component" value="Unassembled WGS sequence"/>
</dbReference>
<dbReference type="InterPro" id="IPR038765">
    <property type="entry name" value="Papain-like_cys_pep_sf"/>
</dbReference>
<proteinExistence type="predicted"/>
<dbReference type="EMBL" id="JAKKUT010000008">
    <property type="protein sequence ID" value="MDG2992317.1"/>
    <property type="molecule type" value="Genomic_DNA"/>
</dbReference>
<feature type="transmembrane region" description="Helical" evidence="1">
    <location>
        <begin position="169"/>
        <end position="188"/>
    </location>
</feature>
<dbReference type="PANTHER" id="PTHR42736">
    <property type="entry name" value="PROTEIN-GLUTAMINE GAMMA-GLUTAMYLTRANSFERASE"/>
    <property type="match status" value="1"/>
</dbReference>
<dbReference type="SMART" id="SM00460">
    <property type="entry name" value="TGc"/>
    <property type="match status" value="1"/>
</dbReference>
<protein>
    <submittedName>
        <fullName evidence="3">DUF3488 and DUF4129 domain-containing transglutaminase family protein</fullName>
    </submittedName>
</protein>
<dbReference type="RefSeq" id="WP_277868234.1">
    <property type="nucleotide sequence ID" value="NZ_JAKKUT010000008.1"/>
</dbReference>
<dbReference type="Pfam" id="PF13559">
    <property type="entry name" value="DUF4129"/>
    <property type="match status" value="1"/>
</dbReference>
<evidence type="ECO:0000313" key="3">
    <source>
        <dbReference type="EMBL" id="MDG2992317.1"/>
    </source>
</evidence>
<organism evidence="3 4">
    <name type="scientific">Candidatus Synechococcus calcipolaris G9</name>
    <dbReference type="NCBI Taxonomy" id="1497997"/>
    <lineage>
        <taxon>Bacteria</taxon>
        <taxon>Bacillati</taxon>
        <taxon>Cyanobacteriota</taxon>
        <taxon>Cyanophyceae</taxon>
        <taxon>Synechococcales</taxon>
        <taxon>Synechococcaceae</taxon>
        <taxon>Synechococcus</taxon>
    </lineage>
</organism>
<sequence>MLGSELTSAPNKTPNKIVVNFLPRSWTLPKLSPLPAAAIEDSRLLRLGVLLMVCVGLVATDVAAEETWMSVWAIPATVVGFGWSYRARRDRNLVAKFLIALGMIVALVIFLSQLASFAQDSRLLLTKLLIQLQVLHSFDLPRRKDLGYSMVIGLILISVAATLSQTMTFGLFLFIFLAIALPVLVLDYRSRLGLLQVRLKGIGLSPRQWLATLALVLGLGMLTFLLLPRLPGYQIRTLPVSADIQVQEQFDQTRVVNPGYVGRGGRSGQGGDDLENIQFDSTFYYGFDSEINQTLGGELEPEVLMRVRSQAPGFWRMIAFDEYTGRGWRLSRNEDAEILQRSPWSYRFSIPSEIALGPTREVVQTYSILREFSNLIPHLNHPRDVFFPTQEIALDAAGGLRAPLTLPDGLTYSVISQVPLRDRSQLRQAPREYQPEIRRLYLAIPPEIAPAVRQQTEALLQRSDRPISEPYEQALYLAQALKQNYFIQPNLPPLDRDQDLVEAFLFQNEGGYPDQFSTVLTIMLRSIGIPARLVTGLGTGEFNPFTGLYVVKNTDAYALTEVFFPNYGWFTFDPIPGHDLYPASLEVDQTFTALQQFWNWIAQWLPTPVTGALGNLFALVDTAIQKFLGLFSQGIGGILRGVIILFGAGAIAWFSLQLLGQWRYRKRLGRLAKMERLYQEMLDWLAQQGYPKPLSQTPLEYGFNLGDRLEAPQQNIVLAITDAYVAWRYGQTTPEITTLEKQWQDLRRRGIKKTKATSTSR</sequence>
<dbReference type="InterPro" id="IPR052901">
    <property type="entry name" value="Bact_TGase-like"/>
</dbReference>
<dbReference type="Gene3D" id="3.10.620.30">
    <property type="match status" value="1"/>
</dbReference>